<proteinExistence type="predicted"/>
<name>A0ABW4REQ6_9BACL</name>
<accession>A0ABW4REQ6</accession>
<evidence type="ECO:0000313" key="2">
    <source>
        <dbReference type="Proteomes" id="UP001597233"/>
    </source>
</evidence>
<gene>
    <name evidence="1" type="ORF">ACFSC9_04385</name>
</gene>
<keyword evidence="2" id="KW-1185">Reference proteome</keyword>
<dbReference type="EMBL" id="JBHUEH010000010">
    <property type="protein sequence ID" value="MFD1884754.1"/>
    <property type="molecule type" value="Genomic_DNA"/>
</dbReference>
<sequence length="228" mass="26211">MRGQKEAIRKQFYAQLEILIAEYDYTPFKTHSTTDYTFMKKAQPDVDWYLHSHLSHAQPPYTVFTVAACRYIAATKRLNAFLDKHQITSVSHPAVGFGEWVDKHAQIEKVANLSADKKLVNVTADNIEEAARQACERIMAAESACLLPRVEQSKVVEEYLTKRPHQWPTSDLFNCCAIIVSYGLLTDDPVLIKRGIERTFEILNKPNYSQRNREFFEAVRDAVHKEFG</sequence>
<dbReference type="Proteomes" id="UP001597233">
    <property type="component" value="Unassembled WGS sequence"/>
</dbReference>
<evidence type="ECO:0000313" key="1">
    <source>
        <dbReference type="EMBL" id="MFD1884754.1"/>
    </source>
</evidence>
<organism evidence="1 2">
    <name type="scientific">Paenibacillus wenxiniae</name>
    <dbReference type="NCBI Taxonomy" id="1636843"/>
    <lineage>
        <taxon>Bacteria</taxon>
        <taxon>Bacillati</taxon>
        <taxon>Bacillota</taxon>
        <taxon>Bacilli</taxon>
        <taxon>Bacillales</taxon>
        <taxon>Paenibacillaceae</taxon>
        <taxon>Paenibacillus</taxon>
    </lineage>
</organism>
<comment type="caution">
    <text evidence="1">The sequence shown here is derived from an EMBL/GenBank/DDBJ whole genome shotgun (WGS) entry which is preliminary data.</text>
</comment>
<dbReference type="RefSeq" id="WP_347324400.1">
    <property type="nucleotide sequence ID" value="NZ_JBCGUH010000003.1"/>
</dbReference>
<protein>
    <submittedName>
        <fullName evidence="1">Uncharacterized protein</fullName>
    </submittedName>
</protein>
<reference evidence="2" key="1">
    <citation type="journal article" date="2019" name="Int. J. Syst. Evol. Microbiol.">
        <title>The Global Catalogue of Microorganisms (GCM) 10K type strain sequencing project: providing services to taxonomists for standard genome sequencing and annotation.</title>
        <authorList>
            <consortium name="The Broad Institute Genomics Platform"/>
            <consortium name="The Broad Institute Genome Sequencing Center for Infectious Disease"/>
            <person name="Wu L."/>
            <person name="Ma J."/>
        </authorList>
    </citation>
    <scope>NUCLEOTIDE SEQUENCE [LARGE SCALE GENOMIC DNA]</scope>
    <source>
        <strain evidence="2">CCUG 54950</strain>
    </source>
</reference>